<dbReference type="GO" id="GO:0016407">
    <property type="term" value="F:acetyltransferase activity"/>
    <property type="evidence" value="ECO:0007669"/>
    <property type="project" value="TreeGrafter"/>
</dbReference>
<dbReference type="PANTHER" id="PTHR43178:SF5">
    <property type="entry name" value="LIPOAMIDE ACYLTRANSFERASE COMPONENT OF BRANCHED-CHAIN ALPHA-KETO ACID DEHYDROGENASE COMPLEX, MITOCHONDRIAL"/>
    <property type="match status" value="1"/>
</dbReference>
<organism evidence="9 10">
    <name type="scientific">Actinomadura rudentiformis</name>
    <dbReference type="NCBI Taxonomy" id="359158"/>
    <lineage>
        <taxon>Bacteria</taxon>
        <taxon>Bacillati</taxon>
        <taxon>Actinomycetota</taxon>
        <taxon>Actinomycetes</taxon>
        <taxon>Streptosporangiales</taxon>
        <taxon>Thermomonosporaceae</taxon>
        <taxon>Actinomadura</taxon>
    </lineage>
</organism>
<keyword evidence="3 6" id="KW-0808">Transferase</keyword>
<dbReference type="EMBL" id="WBMT01000030">
    <property type="protein sequence ID" value="KAB2340386.1"/>
    <property type="molecule type" value="Genomic_DNA"/>
</dbReference>
<evidence type="ECO:0000256" key="4">
    <source>
        <dbReference type="ARBA" id="ARBA00022823"/>
    </source>
</evidence>
<accession>A0A6H9YNE7</accession>
<dbReference type="InterPro" id="IPR000089">
    <property type="entry name" value="Biotin_lipoyl"/>
</dbReference>
<dbReference type="PANTHER" id="PTHR43178">
    <property type="entry name" value="DIHYDROLIPOAMIDE ACETYLTRANSFERASE COMPONENT OF PYRUVATE DEHYDROGENASE COMPLEX"/>
    <property type="match status" value="1"/>
</dbReference>
<dbReference type="InterPro" id="IPR001078">
    <property type="entry name" value="2-oxoacid_DH_actylTfrase"/>
</dbReference>
<evidence type="ECO:0000256" key="6">
    <source>
        <dbReference type="RuleBase" id="RU003423"/>
    </source>
</evidence>
<dbReference type="SUPFAM" id="SSF47005">
    <property type="entry name" value="Peripheral subunit-binding domain of 2-oxo acid dehydrogenase complex"/>
    <property type="match status" value="2"/>
</dbReference>
<dbReference type="CDD" id="cd06849">
    <property type="entry name" value="lipoyl_domain"/>
    <property type="match status" value="1"/>
</dbReference>
<feature type="region of interest" description="Disordered" evidence="7">
    <location>
        <begin position="85"/>
        <end position="107"/>
    </location>
</feature>
<dbReference type="EC" id="2.3.1.-" evidence="6"/>
<reference evidence="9 10" key="1">
    <citation type="submission" date="2019-09" db="EMBL/GenBank/DDBJ databases">
        <title>Actinomadura physcomitrii sp. nov., a novel actinomycete isolated from moss [Physcomitrium sphaericum (Ludw) Fuernr].</title>
        <authorList>
            <person name="Zhuang X."/>
            <person name="Liu C."/>
        </authorList>
    </citation>
    <scope>NUCLEOTIDE SEQUENCE [LARGE SCALE GENOMIC DNA]</scope>
    <source>
        <strain evidence="9 10">HMC1</strain>
    </source>
</reference>
<dbReference type="PROSITE" id="PS51826">
    <property type="entry name" value="PSBD"/>
    <property type="match status" value="2"/>
</dbReference>
<dbReference type="InterPro" id="IPR023213">
    <property type="entry name" value="CAT-like_dom_sf"/>
</dbReference>
<dbReference type="Gene3D" id="3.30.559.10">
    <property type="entry name" value="Chloramphenicol acetyltransferase-like domain"/>
    <property type="match status" value="1"/>
</dbReference>
<evidence type="ECO:0000313" key="9">
    <source>
        <dbReference type="EMBL" id="KAB2340386.1"/>
    </source>
</evidence>
<evidence type="ECO:0000259" key="8">
    <source>
        <dbReference type="PROSITE" id="PS51826"/>
    </source>
</evidence>
<sequence>MAIEVLLPKLGLTMQEGTIEEWLAAPGAPVRPGDPLLRMTTDKVDIDVEAEGEGVFHPAVEVGATLVPGTVIGWLLAGGEPIPAPPAPASALPPPAQDPQEPQASVTAPEGRLFASPNARRVAAAHGVDLAALRGTGPGGRVVSEDVEDYLAAQADAHVPQADGATGIVPSGPLVRRDARERGVDLAAVNGTGVGGRVRRADIEAAVAATAVVEAAVAEGATGPTVAGTRVIPFKGMRGAIARRMHASLQEMAQLTHGYEVRMDGVADLRARLKEEWAGTGQAVPTLNDFVVRAASLALQEHPLLNATVRDDGVHLLEEIHVGLAVAVPDGLVVPVIRDAAGRSLAGLAGITRELAGAARAGTLGLDQLEGATFVVTSLGAYGVDMFTPVIYPGNVAILGVGRLRDGVAWEGDRPLRTRVLTLSLTFDHRAVDGAPAAEYLRTVDRLLRRPLRLLAG</sequence>
<dbReference type="InterPro" id="IPR003016">
    <property type="entry name" value="2-oxoA_DH_lipoyl-BS"/>
</dbReference>
<name>A0A6H9YNE7_9ACTN</name>
<dbReference type="Pfam" id="PF00364">
    <property type="entry name" value="Biotin_lipoyl"/>
    <property type="match status" value="1"/>
</dbReference>
<dbReference type="InterPro" id="IPR036625">
    <property type="entry name" value="E3-bd_dom_sf"/>
</dbReference>
<gene>
    <name evidence="9" type="ORF">F8566_45180</name>
</gene>
<comment type="similarity">
    <text evidence="2 6">Belongs to the 2-oxoacid dehydrogenase family.</text>
</comment>
<dbReference type="PROSITE" id="PS00189">
    <property type="entry name" value="LIPOYL"/>
    <property type="match status" value="1"/>
</dbReference>
<dbReference type="SUPFAM" id="SSF52777">
    <property type="entry name" value="CoA-dependent acyltransferases"/>
    <property type="match status" value="1"/>
</dbReference>
<dbReference type="GO" id="GO:0031405">
    <property type="term" value="F:lipoic acid binding"/>
    <property type="evidence" value="ECO:0007669"/>
    <property type="project" value="TreeGrafter"/>
</dbReference>
<dbReference type="Gene3D" id="2.40.50.100">
    <property type="match status" value="1"/>
</dbReference>
<dbReference type="InterPro" id="IPR050743">
    <property type="entry name" value="2-oxoacid_DH_E2_comp"/>
</dbReference>
<dbReference type="OrthoDB" id="9805770at2"/>
<keyword evidence="5 6" id="KW-0012">Acyltransferase</keyword>
<evidence type="ECO:0000256" key="3">
    <source>
        <dbReference type="ARBA" id="ARBA00022679"/>
    </source>
</evidence>
<feature type="compositionally biased region" description="Pro residues" evidence="7">
    <location>
        <begin position="85"/>
        <end position="97"/>
    </location>
</feature>
<evidence type="ECO:0000256" key="2">
    <source>
        <dbReference type="ARBA" id="ARBA00007317"/>
    </source>
</evidence>
<dbReference type="InterPro" id="IPR011053">
    <property type="entry name" value="Single_hybrid_motif"/>
</dbReference>
<evidence type="ECO:0000256" key="5">
    <source>
        <dbReference type="ARBA" id="ARBA00023315"/>
    </source>
</evidence>
<dbReference type="Proteomes" id="UP000468735">
    <property type="component" value="Unassembled WGS sequence"/>
</dbReference>
<dbReference type="Gene3D" id="4.10.320.10">
    <property type="entry name" value="E3-binding domain"/>
    <property type="match status" value="2"/>
</dbReference>
<comment type="cofactor">
    <cofactor evidence="1 6">
        <name>(R)-lipoate</name>
        <dbReference type="ChEBI" id="CHEBI:83088"/>
    </cofactor>
</comment>
<feature type="domain" description="Peripheral subunit-binding (PSBD)" evidence="8">
    <location>
        <begin position="170"/>
        <end position="207"/>
    </location>
</feature>
<evidence type="ECO:0000313" key="10">
    <source>
        <dbReference type="Proteomes" id="UP000468735"/>
    </source>
</evidence>
<evidence type="ECO:0000256" key="7">
    <source>
        <dbReference type="SAM" id="MobiDB-lite"/>
    </source>
</evidence>
<dbReference type="RefSeq" id="WP_151569814.1">
    <property type="nucleotide sequence ID" value="NZ_WBMT01000030.1"/>
</dbReference>
<dbReference type="AlphaFoldDB" id="A0A6H9YNE7"/>
<evidence type="ECO:0000256" key="1">
    <source>
        <dbReference type="ARBA" id="ARBA00001938"/>
    </source>
</evidence>
<protein>
    <recommendedName>
        <fullName evidence="6">Dihydrolipoamide acetyltransferase component of pyruvate dehydrogenase complex</fullName>
        <ecNumber evidence="6">2.3.1.-</ecNumber>
    </recommendedName>
</protein>
<dbReference type="Pfam" id="PF02817">
    <property type="entry name" value="E3_binding"/>
    <property type="match status" value="2"/>
</dbReference>
<proteinExistence type="inferred from homology"/>
<dbReference type="Pfam" id="PF00198">
    <property type="entry name" value="2-oxoacid_dh"/>
    <property type="match status" value="1"/>
</dbReference>
<dbReference type="GO" id="GO:0005737">
    <property type="term" value="C:cytoplasm"/>
    <property type="evidence" value="ECO:0007669"/>
    <property type="project" value="TreeGrafter"/>
</dbReference>
<keyword evidence="4 6" id="KW-0450">Lipoyl</keyword>
<dbReference type="InterPro" id="IPR004167">
    <property type="entry name" value="PSBD"/>
</dbReference>
<dbReference type="SUPFAM" id="SSF51230">
    <property type="entry name" value="Single hybrid motif"/>
    <property type="match status" value="1"/>
</dbReference>
<feature type="domain" description="Peripheral subunit-binding (PSBD)" evidence="8">
    <location>
        <begin position="114"/>
        <end position="151"/>
    </location>
</feature>
<comment type="caution">
    <text evidence="9">The sequence shown here is derived from an EMBL/GenBank/DDBJ whole genome shotgun (WGS) entry which is preliminary data.</text>
</comment>
<keyword evidence="10" id="KW-1185">Reference proteome</keyword>